<reference evidence="9 10" key="1">
    <citation type="submission" date="2016-01" db="EMBL/GenBank/DDBJ databases">
        <title>Genome sequence of the acidophilic iron oxidising Ferrovum strain Z-31.</title>
        <authorList>
            <person name="Poehlein A."/>
            <person name="Ullrich S.R."/>
            <person name="Schloemann M."/>
            <person name="Muehling M."/>
            <person name="Daniel R."/>
        </authorList>
    </citation>
    <scope>NUCLEOTIDE SEQUENCE [LARGE SCALE GENOMIC DNA]</scope>
    <source>
        <strain evidence="9 10">Z-31</strain>
    </source>
</reference>
<gene>
    <name evidence="9" type="ORF">FEMY_16580</name>
</gene>
<comment type="similarity">
    <text evidence="7">Belongs to the glycosyltransferase 87 family.</text>
</comment>
<comment type="caution">
    <text evidence="9">The sequence shown here is derived from an EMBL/GenBank/DDBJ whole genome shotgun (WGS) entry which is preliminary data.</text>
</comment>
<keyword evidence="2" id="KW-1003">Cell membrane</keyword>
<feature type="transmembrane region" description="Helical" evidence="8">
    <location>
        <begin position="180"/>
        <end position="201"/>
    </location>
</feature>
<dbReference type="EMBL" id="LRRD01000036">
    <property type="protein sequence ID" value="KXW57805.1"/>
    <property type="molecule type" value="Genomic_DNA"/>
</dbReference>
<organism evidence="9 10">
    <name type="scientific">Ferrovum myxofaciens</name>
    <dbReference type="NCBI Taxonomy" id="416213"/>
    <lineage>
        <taxon>Bacteria</taxon>
        <taxon>Pseudomonadati</taxon>
        <taxon>Pseudomonadota</taxon>
        <taxon>Betaproteobacteria</taxon>
        <taxon>Ferrovales</taxon>
        <taxon>Ferrovaceae</taxon>
        <taxon>Ferrovum</taxon>
    </lineage>
</organism>
<evidence type="ECO:0000256" key="2">
    <source>
        <dbReference type="ARBA" id="ARBA00022475"/>
    </source>
</evidence>
<feature type="transmembrane region" description="Helical" evidence="8">
    <location>
        <begin position="96"/>
        <end position="118"/>
    </location>
</feature>
<evidence type="ECO:0008006" key="11">
    <source>
        <dbReference type="Google" id="ProtNLM"/>
    </source>
</evidence>
<dbReference type="AlphaFoldDB" id="A0A149VX49"/>
<accession>A0A149VX49</accession>
<feature type="transmembrane region" description="Helical" evidence="8">
    <location>
        <begin position="351"/>
        <end position="379"/>
    </location>
</feature>
<evidence type="ECO:0000256" key="8">
    <source>
        <dbReference type="SAM" id="Phobius"/>
    </source>
</evidence>
<evidence type="ECO:0000256" key="3">
    <source>
        <dbReference type="ARBA" id="ARBA00022679"/>
    </source>
</evidence>
<feature type="transmembrane region" description="Helical" evidence="8">
    <location>
        <begin position="208"/>
        <end position="235"/>
    </location>
</feature>
<keyword evidence="10" id="KW-1185">Reference proteome</keyword>
<dbReference type="GO" id="GO:0005886">
    <property type="term" value="C:plasma membrane"/>
    <property type="evidence" value="ECO:0007669"/>
    <property type="project" value="UniProtKB-SubCell"/>
</dbReference>
<keyword evidence="3" id="KW-0808">Transferase</keyword>
<feature type="transmembrane region" description="Helical" evidence="8">
    <location>
        <begin position="273"/>
        <end position="294"/>
    </location>
</feature>
<protein>
    <recommendedName>
        <fullName evidence="11">DUF2029 domain-containing protein</fullName>
    </recommendedName>
</protein>
<dbReference type="Proteomes" id="UP000075653">
    <property type="component" value="Unassembled WGS sequence"/>
</dbReference>
<feature type="transmembrane region" description="Helical" evidence="8">
    <location>
        <begin position="16"/>
        <end position="36"/>
    </location>
</feature>
<evidence type="ECO:0000256" key="5">
    <source>
        <dbReference type="ARBA" id="ARBA00022989"/>
    </source>
</evidence>
<evidence type="ECO:0000256" key="4">
    <source>
        <dbReference type="ARBA" id="ARBA00022692"/>
    </source>
</evidence>
<evidence type="ECO:0000256" key="6">
    <source>
        <dbReference type="ARBA" id="ARBA00023136"/>
    </source>
</evidence>
<keyword evidence="4 8" id="KW-0812">Transmembrane</keyword>
<evidence type="ECO:0000313" key="10">
    <source>
        <dbReference type="Proteomes" id="UP000075653"/>
    </source>
</evidence>
<dbReference type="InterPro" id="IPR018584">
    <property type="entry name" value="GT87"/>
</dbReference>
<keyword evidence="5 8" id="KW-1133">Transmembrane helix</keyword>
<feature type="transmembrane region" description="Helical" evidence="8">
    <location>
        <begin position="138"/>
        <end position="168"/>
    </location>
</feature>
<dbReference type="Pfam" id="PF09594">
    <property type="entry name" value="GT87"/>
    <property type="match status" value="1"/>
</dbReference>
<proteinExistence type="inferred from homology"/>
<dbReference type="RefSeq" id="WP_062188216.1">
    <property type="nucleotide sequence ID" value="NZ_LRRD01000036.1"/>
</dbReference>
<evidence type="ECO:0000256" key="7">
    <source>
        <dbReference type="ARBA" id="ARBA00024033"/>
    </source>
</evidence>
<feature type="transmembrane region" description="Helical" evidence="8">
    <location>
        <begin position="306"/>
        <end position="331"/>
    </location>
</feature>
<dbReference type="STRING" id="1789004.FEMY_16580"/>
<name>A0A149VX49_9PROT</name>
<evidence type="ECO:0000256" key="1">
    <source>
        <dbReference type="ARBA" id="ARBA00004651"/>
    </source>
</evidence>
<dbReference type="GO" id="GO:0016758">
    <property type="term" value="F:hexosyltransferase activity"/>
    <property type="evidence" value="ECO:0007669"/>
    <property type="project" value="InterPro"/>
</dbReference>
<evidence type="ECO:0000313" key="9">
    <source>
        <dbReference type="EMBL" id="KXW57805.1"/>
    </source>
</evidence>
<comment type="subcellular location">
    <subcellularLocation>
        <location evidence="1">Cell membrane</location>
        <topology evidence="1">Multi-pass membrane protein</topology>
    </subcellularLocation>
</comment>
<sequence>MAKIYLRLDPSQTTRLGAIGVGIYGAIALFFVGFSSAVSKNGFLMVSDLSVYWVAAVMALQGRAGAAYQEPILHATLAYFVPTIKGHFGWFYPPAYYLLILPLGFLPHYFPAYLAWILPTLGAWVKVLRRYSVKPSTYWFLGSFGGVWLNFLHGQNGFLTAALCGAALLSLRKNSGWTGVWIGLLAMKPQLGLVFPFVLLLNRAWRDLAVAAAVVLISNGIAVAVLGDAVFWGWWQGMGLARRMMEQDGMGSHYWLNMPTVYAQLRLFGVSSLTAYGIHWTLAAISWGWLTLVWKRTTEWQWRGTTLILVSLMTSPYLMDYDLIWLGYVLIFMLENGQTEGWYPGERWMVLVLWILPVAGRLLVGVTHVQIAPFILWIAMGMIWRRISSTEENQAVCEP</sequence>
<dbReference type="PATRIC" id="fig|1789004.3.peg.1690"/>
<keyword evidence="6 8" id="KW-0472">Membrane</keyword>